<dbReference type="Gene3D" id="2.40.50.140">
    <property type="entry name" value="Nucleic acid-binding proteins"/>
    <property type="match status" value="1"/>
</dbReference>
<feature type="domain" description="CSD" evidence="3">
    <location>
        <begin position="1"/>
        <end position="68"/>
    </location>
</feature>
<evidence type="ECO:0000256" key="1">
    <source>
        <dbReference type="ARBA" id="ARBA00004496"/>
    </source>
</evidence>
<dbReference type="PIRSF" id="PIRSF002599">
    <property type="entry name" value="Cold_shock_A"/>
    <property type="match status" value="1"/>
</dbReference>
<dbReference type="InterPro" id="IPR012156">
    <property type="entry name" value="Cold_shock_CspA"/>
</dbReference>
<dbReference type="SMART" id="SM00357">
    <property type="entry name" value="CSP"/>
    <property type="match status" value="1"/>
</dbReference>
<dbReference type="Pfam" id="PF00313">
    <property type="entry name" value="CSD"/>
    <property type="match status" value="1"/>
</dbReference>
<dbReference type="SUPFAM" id="SSF50249">
    <property type="entry name" value="Nucleic acid-binding proteins"/>
    <property type="match status" value="1"/>
</dbReference>
<dbReference type="EMBL" id="JBHYPX010000020">
    <property type="protein sequence ID" value="MFE1352778.1"/>
    <property type="molecule type" value="Genomic_DNA"/>
</dbReference>
<evidence type="ECO:0000259" key="3">
    <source>
        <dbReference type="PROSITE" id="PS51857"/>
    </source>
</evidence>
<sequence length="71" mass="8126">METGTVKWFDAHHAYGYITPDDGGPDVAVYYDSVVADTDAHRFLHQGQRVRYDGTVQEFRPVAEHVRPLTY</sequence>
<evidence type="ECO:0000256" key="2">
    <source>
        <dbReference type="ARBA" id="ARBA00022490"/>
    </source>
</evidence>
<dbReference type="RefSeq" id="WP_380330846.1">
    <property type="nucleotide sequence ID" value="NZ_JBHYPW010000072.1"/>
</dbReference>
<evidence type="ECO:0000313" key="5">
    <source>
        <dbReference type="Proteomes" id="UP001599542"/>
    </source>
</evidence>
<protein>
    <submittedName>
        <fullName evidence="4">Cold-shock protein</fullName>
    </submittedName>
</protein>
<organism evidence="4 5">
    <name type="scientific">Kitasatospora phosalacinea</name>
    <dbReference type="NCBI Taxonomy" id="2065"/>
    <lineage>
        <taxon>Bacteria</taxon>
        <taxon>Bacillati</taxon>
        <taxon>Actinomycetota</taxon>
        <taxon>Actinomycetes</taxon>
        <taxon>Kitasatosporales</taxon>
        <taxon>Streptomycetaceae</taxon>
        <taxon>Kitasatospora</taxon>
    </lineage>
</organism>
<keyword evidence="5" id="KW-1185">Reference proteome</keyword>
<accession>A0ABW6GJ72</accession>
<proteinExistence type="predicted"/>
<dbReference type="InterPro" id="IPR002059">
    <property type="entry name" value="CSP_DNA-bd"/>
</dbReference>
<comment type="subcellular location">
    <subcellularLocation>
        <location evidence="1">Cytoplasm</location>
    </subcellularLocation>
</comment>
<dbReference type="Proteomes" id="UP001599542">
    <property type="component" value="Unassembled WGS sequence"/>
</dbReference>
<name>A0ABW6GJ72_9ACTN</name>
<comment type="caution">
    <text evidence="4">The sequence shown here is derived from an EMBL/GenBank/DDBJ whole genome shotgun (WGS) entry which is preliminary data.</text>
</comment>
<dbReference type="InterPro" id="IPR011129">
    <property type="entry name" value="CSD"/>
</dbReference>
<reference evidence="4 5" key="1">
    <citation type="submission" date="2024-09" db="EMBL/GenBank/DDBJ databases">
        <title>The Natural Products Discovery Center: Release of the First 8490 Sequenced Strains for Exploring Actinobacteria Biosynthetic Diversity.</title>
        <authorList>
            <person name="Kalkreuter E."/>
            <person name="Kautsar S.A."/>
            <person name="Yang D."/>
            <person name="Bader C.D."/>
            <person name="Teijaro C.N."/>
            <person name="Fluegel L."/>
            <person name="Davis C.M."/>
            <person name="Simpson J.R."/>
            <person name="Lauterbach L."/>
            <person name="Steele A.D."/>
            <person name="Gui C."/>
            <person name="Meng S."/>
            <person name="Li G."/>
            <person name="Viehrig K."/>
            <person name="Ye F."/>
            <person name="Su P."/>
            <person name="Kiefer A.F."/>
            <person name="Nichols A."/>
            <person name="Cepeda A.J."/>
            <person name="Yan W."/>
            <person name="Fan B."/>
            <person name="Jiang Y."/>
            <person name="Adhikari A."/>
            <person name="Zheng C.-J."/>
            <person name="Schuster L."/>
            <person name="Cowan T.M."/>
            <person name="Smanski M.J."/>
            <person name="Chevrette M.G."/>
            <person name="De Carvalho L.P.S."/>
            <person name="Shen B."/>
        </authorList>
    </citation>
    <scope>NUCLEOTIDE SEQUENCE [LARGE SCALE GENOMIC DNA]</scope>
    <source>
        <strain evidence="4 5">NPDC058753</strain>
    </source>
</reference>
<dbReference type="InterPro" id="IPR012340">
    <property type="entry name" value="NA-bd_OB-fold"/>
</dbReference>
<dbReference type="PROSITE" id="PS51857">
    <property type="entry name" value="CSD_2"/>
    <property type="match status" value="1"/>
</dbReference>
<evidence type="ECO:0000313" key="4">
    <source>
        <dbReference type="EMBL" id="MFE1352778.1"/>
    </source>
</evidence>
<dbReference type="PRINTS" id="PR00050">
    <property type="entry name" value="COLDSHOCK"/>
</dbReference>
<gene>
    <name evidence="4" type="ORF">ACFW6T_12395</name>
</gene>
<keyword evidence="2" id="KW-0963">Cytoplasm</keyword>